<dbReference type="Proteomes" id="UP000310108">
    <property type="component" value="Unassembled WGS sequence"/>
</dbReference>
<evidence type="ECO:0000313" key="2">
    <source>
        <dbReference type="EMBL" id="TKW53019.1"/>
    </source>
</evidence>
<feature type="region of interest" description="Disordered" evidence="1">
    <location>
        <begin position="19"/>
        <end position="47"/>
    </location>
</feature>
<dbReference type="AlphaFoldDB" id="A0A4U6XCV5"/>
<protein>
    <submittedName>
        <fullName evidence="2">Uncharacterized protein</fullName>
    </submittedName>
</protein>
<evidence type="ECO:0000256" key="1">
    <source>
        <dbReference type="SAM" id="MobiDB-lite"/>
    </source>
</evidence>
<organism evidence="2 3">
    <name type="scientific">Colletotrichum tanaceti</name>
    <dbReference type="NCBI Taxonomy" id="1306861"/>
    <lineage>
        <taxon>Eukaryota</taxon>
        <taxon>Fungi</taxon>
        <taxon>Dikarya</taxon>
        <taxon>Ascomycota</taxon>
        <taxon>Pezizomycotina</taxon>
        <taxon>Sordariomycetes</taxon>
        <taxon>Hypocreomycetidae</taxon>
        <taxon>Glomerellales</taxon>
        <taxon>Glomerellaceae</taxon>
        <taxon>Colletotrichum</taxon>
        <taxon>Colletotrichum destructivum species complex</taxon>
    </lineage>
</organism>
<dbReference type="EMBL" id="PJEX01000209">
    <property type="protein sequence ID" value="TKW53019.1"/>
    <property type="molecule type" value="Genomic_DNA"/>
</dbReference>
<keyword evidence="3" id="KW-1185">Reference proteome</keyword>
<comment type="caution">
    <text evidence="2">The sequence shown here is derived from an EMBL/GenBank/DDBJ whole genome shotgun (WGS) entry which is preliminary data.</text>
</comment>
<proteinExistence type="predicted"/>
<name>A0A4U6XCV5_9PEZI</name>
<reference evidence="2 3" key="1">
    <citation type="journal article" date="2019" name="PLoS ONE">
        <title>Comparative genome analysis indicates high evolutionary potential of pathogenicity genes in Colletotrichum tanaceti.</title>
        <authorList>
            <person name="Lelwala R.V."/>
            <person name="Korhonen P.K."/>
            <person name="Young N.D."/>
            <person name="Scott J.B."/>
            <person name="Ades P.A."/>
            <person name="Gasser R.B."/>
            <person name="Taylor P.W.J."/>
        </authorList>
    </citation>
    <scope>NUCLEOTIDE SEQUENCE [LARGE SCALE GENOMIC DNA]</scope>
    <source>
        <strain evidence="2">BRIP57314</strain>
    </source>
</reference>
<sequence length="99" mass="10282">MSAKRNNVTAMNDLVVATSATGSGDTSGHHREHRQGSVKPWFGDHTAHATPSMVSEVATPAASHGMAQRHMLLAIGHGSETRFGSPEPGLTAKTCCCSG</sequence>
<gene>
    <name evidence="2" type="ORF">CTA1_6834</name>
</gene>
<evidence type="ECO:0000313" key="3">
    <source>
        <dbReference type="Proteomes" id="UP000310108"/>
    </source>
</evidence>
<accession>A0A4U6XCV5</accession>